<organism evidence="4 5">
    <name type="scientific">Felis catus</name>
    <name type="common">Cat</name>
    <name type="synonym">Felis silvestris catus</name>
    <dbReference type="NCBI Taxonomy" id="9685"/>
    <lineage>
        <taxon>Eukaryota</taxon>
        <taxon>Metazoa</taxon>
        <taxon>Chordata</taxon>
        <taxon>Craniata</taxon>
        <taxon>Vertebrata</taxon>
        <taxon>Euteleostomi</taxon>
        <taxon>Mammalia</taxon>
        <taxon>Eutheria</taxon>
        <taxon>Laurasiatheria</taxon>
        <taxon>Carnivora</taxon>
        <taxon>Feliformia</taxon>
        <taxon>Felidae</taxon>
        <taxon>Felinae</taxon>
        <taxon>Felis</taxon>
    </lineage>
</organism>
<sequence>MLQQLLITLPMEASTWVKLRHPKKATEGASLWEDVTKMFEGEGTVDLQGHICGLHPGGVGTTGPCSPESIPGGDAGELWEPGLSGISALQTWCDFPVGERRRAMADRERGFRRSTFRLGESRNQGVSRKE</sequence>
<evidence type="ECO:0000256" key="1">
    <source>
        <dbReference type="PROSITE-ProRule" id="PRU00187"/>
    </source>
</evidence>
<dbReference type="GeneTree" id="ENSGT00940000163434"/>
<reference evidence="4" key="2">
    <citation type="submission" date="2025-08" db="UniProtKB">
        <authorList>
            <consortium name="Ensembl"/>
        </authorList>
    </citation>
    <scope>IDENTIFICATION</scope>
    <source>
        <strain evidence="4">breed Abyssinian</strain>
    </source>
</reference>
<evidence type="ECO:0000259" key="3">
    <source>
        <dbReference type="PROSITE" id="PS50804"/>
    </source>
</evidence>
<dbReference type="PROSITE" id="PS50804">
    <property type="entry name" value="SCAN_BOX"/>
    <property type="match status" value="1"/>
</dbReference>
<keyword evidence="1" id="KW-0539">Nucleus</keyword>
<evidence type="ECO:0000313" key="5">
    <source>
        <dbReference type="Proteomes" id="UP000823872"/>
    </source>
</evidence>
<feature type="region of interest" description="Disordered" evidence="2">
    <location>
        <begin position="57"/>
        <end position="76"/>
    </location>
</feature>
<dbReference type="InterPro" id="IPR003309">
    <property type="entry name" value="SCAN_dom"/>
</dbReference>
<proteinExistence type="predicted"/>
<feature type="domain" description="SCAN box" evidence="3">
    <location>
        <begin position="1"/>
        <end position="37"/>
    </location>
</feature>
<dbReference type="Ensembl" id="ENSFCTT00005082630.1">
    <property type="protein sequence ID" value="ENSFCTP00005057000.1"/>
    <property type="gene ID" value="ENSFCTG00005029488.1"/>
</dbReference>
<evidence type="ECO:0000256" key="2">
    <source>
        <dbReference type="SAM" id="MobiDB-lite"/>
    </source>
</evidence>
<reference evidence="4 5" key="1">
    <citation type="submission" date="2021-02" db="EMBL/GenBank/DDBJ databases">
        <title>Safari Cat Assemblies.</title>
        <authorList>
            <person name="Bredemeyer K.R."/>
            <person name="Murphy W.J."/>
        </authorList>
    </citation>
    <scope>NUCLEOTIDE SEQUENCE [LARGE SCALE GENOMIC DNA]</scope>
</reference>
<protein>
    <recommendedName>
        <fullName evidence="3">SCAN box domain-containing protein</fullName>
    </recommendedName>
</protein>
<evidence type="ECO:0000313" key="4">
    <source>
        <dbReference type="Ensembl" id="ENSFCTP00005057000.1"/>
    </source>
</evidence>
<gene>
    <name evidence="4" type="primary">ZFP69B</name>
</gene>
<comment type="subcellular location">
    <subcellularLocation>
        <location evidence="1">Nucleus</location>
    </subcellularLocation>
</comment>
<name>A0ABI8ACN7_FELCA</name>
<reference evidence="4" key="3">
    <citation type="submission" date="2025-09" db="UniProtKB">
        <authorList>
            <consortium name="Ensembl"/>
        </authorList>
    </citation>
    <scope>IDENTIFICATION</scope>
    <source>
        <strain evidence="4">breed Abyssinian</strain>
    </source>
</reference>
<keyword evidence="5" id="KW-1185">Reference proteome</keyword>
<accession>A0ABI8ACN7</accession>
<dbReference type="SUPFAM" id="SSF47353">
    <property type="entry name" value="Retrovirus capsid dimerization domain-like"/>
    <property type="match status" value="1"/>
</dbReference>
<dbReference type="Proteomes" id="UP000823872">
    <property type="component" value="Chromosome C1"/>
</dbReference>